<proteinExistence type="predicted"/>
<dbReference type="OrthoDB" id="446244at2759"/>
<dbReference type="GO" id="GO:0005524">
    <property type="term" value="F:ATP binding"/>
    <property type="evidence" value="ECO:0007669"/>
    <property type="project" value="UniProtKB-KW"/>
</dbReference>
<evidence type="ECO:0000256" key="1">
    <source>
        <dbReference type="ARBA" id="ARBA00022741"/>
    </source>
</evidence>
<organism evidence="4 5">
    <name type="scientific">Triparma retinervis</name>
    <dbReference type="NCBI Taxonomy" id="2557542"/>
    <lineage>
        <taxon>Eukaryota</taxon>
        <taxon>Sar</taxon>
        <taxon>Stramenopiles</taxon>
        <taxon>Ochrophyta</taxon>
        <taxon>Bolidophyceae</taxon>
        <taxon>Parmales</taxon>
        <taxon>Triparmaceae</taxon>
        <taxon>Triparma</taxon>
    </lineage>
</organism>
<dbReference type="Proteomes" id="UP001165082">
    <property type="component" value="Unassembled WGS sequence"/>
</dbReference>
<evidence type="ECO:0000256" key="3">
    <source>
        <dbReference type="ARBA" id="ARBA00022840"/>
    </source>
</evidence>
<dbReference type="InterPro" id="IPR027417">
    <property type="entry name" value="P-loop_NTPase"/>
</dbReference>
<dbReference type="PANTHER" id="PTHR43146">
    <property type="entry name" value="CANCER-RELATED NUCLEOSIDE-TRIPHOSPHATASE"/>
    <property type="match status" value="1"/>
</dbReference>
<keyword evidence="1" id="KW-0547">Nucleotide-binding</keyword>
<evidence type="ECO:0000313" key="4">
    <source>
        <dbReference type="EMBL" id="GMH64792.1"/>
    </source>
</evidence>
<name>A0A9W7A8C7_9STRA</name>
<evidence type="ECO:0000313" key="5">
    <source>
        <dbReference type="Proteomes" id="UP001165082"/>
    </source>
</evidence>
<dbReference type="GO" id="GO:0017111">
    <property type="term" value="F:ribonucleoside triphosphate phosphatase activity"/>
    <property type="evidence" value="ECO:0007669"/>
    <property type="project" value="InterPro"/>
</dbReference>
<dbReference type="InterPro" id="IPR004948">
    <property type="entry name" value="Nuc-triphosphatase_THEP1"/>
</dbReference>
<dbReference type="SUPFAM" id="SSF52540">
    <property type="entry name" value="P-loop containing nucleoside triphosphate hydrolases"/>
    <property type="match status" value="1"/>
</dbReference>
<protein>
    <submittedName>
        <fullName evidence="4">Uncharacterized protein</fullName>
    </submittedName>
</protein>
<keyword evidence="3" id="KW-0067">ATP-binding</keyword>
<keyword evidence="2" id="KW-0378">Hydrolase</keyword>
<evidence type="ECO:0000256" key="2">
    <source>
        <dbReference type="ARBA" id="ARBA00022801"/>
    </source>
</evidence>
<dbReference type="AlphaFoldDB" id="A0A9W7A8C7"/>
<sequence>MPPTSNTSWYLFTGQPGSGKTTSVLTAYNHLLSSLPTSYHFTGFTTSEILDHTTSKRVGFDVVTVPQSSRCVLSRKNGPPSHPKTGAYAVDVESFESLALPSLPLPIGGFVPRPDGKSVPVENVIYVLDEIGRMELHSSAFRKRVNDLREAGVKLVGAITSPIYGHRVPFCDELIERGGKDIQVTRIKKSNRDGATGDVIKIIERRWGLKSTNKDDDEKTAKKRKR</sequence>
<comment type="caution">
    <text evidence="4">The sequence shown here is derived from an EMBL/GenBank/DDBJ whole genome shotgun (WGS) entry which is preliminary data.</text>
</comment>
<dbReference type="Pfam" id="PF03266">
    <property type="entry name" value="NTPase_1"/>
    <property type="match status" value="1"/>
</dbReference>
<reference evidence="4" key="1">
    <citation type="submission" date="2022-07" db="EMBL/GenBank/DDBJ databases">
        <title>Genome analysis of Parmales, a sister group of diatoms, reveals the evolutionary specialization of diatoms from phago-mixotrophs to photoautotrophs.</title>
        <authorList>
            <person name="Ban H."/>
            <person name="Sato S."/>
            <person name="Yoshikawa S."/>
            <person name="Kazumasa Y."/>
            <person name="Nakamura Y."/>
            <person name="Ichinomiya M."/>
            <person name="Saitoh K."/>
            <person name="Sato N."/>
            <person name="Blanc-Mathieu R."/>
            <person name="Endo H."/>
            <person name="Kuwata A."/>
            <person name="Ogata H."/>
        </authorList>
    </citation>
    <scope>NUCLEOTIDE SEQUENCE</scope>
</reference>
<keyword evidence="5" id="KW-1185">Reference proteome</keyword>
<dbReference type="PANTHER" id="PTHR43146:SF1">
    <property type="entry name" value="CANCER-RELATED NUCLEOSIDE-TRIPHOSPHATASE"/>
    <property type="match status" value="1"/>
</dbReference>
<dbReference type="EMBL" id="BRXZ01002553">
    <property type="protein sequence ID" value="GMH64792.1"/>
    <property type="molecule type" value="Genomic_DNA"/>
</dbReference>
<dbReference type="Gene3D" id="3.40.50.300">
    <property type="entry name" value="P-loop containing nucleotide triphosphate hydrolases"/>
    <property type="match status" value="1"/>
</dbReference>
<gene>
    <name evidence="4" type="ORF">TrRE_jg6288</name>
</gene>
<accession>A0A9W7A8C7</accession>